<protein>
    <submittedName>
        <fullName evidence="2">Uncharacterized protein</fullName>
    </submittedName>
</protein>
<evidence type="ECO:0000313" key="2">
    <source>
        <dbReference type="EMBL" id="CAE4668008.1"/>
    </source>
</evidence>
<dbReference type="EMBL" id="HBNR01089404">
    <property type="protein sequence ID" value="CAE4668008.1"/>
    <property type="molecule type" value="Transcribed_RNA"/>
</dbReference>
<gene>
    <name evidence="2" type="ORF">AMON00008_LOCUS64138</name>
</gene>
<accession>A0A7S4T7R2</accession>
<feature type="compositionally biased region" description="Basic residues" evidence="1">
    <location>
        <begin position="119"/>
        <end position="128"/>
    </location>
</feature>
<organism evidence="2">
    <name type="scientific">Alexandrium monilatum</name>
    <dbReference type="NCBI Taxonomy" id="311494"/>
    <lineage>
        <taxon>Eukaryota</taxon>
        <taxon>Sar</taxon>
        <taxon>Alveolata</taxon>
        <taxon>Dinophyceae</taxon>
        <taxon>Gonyaulacales</taxon>
        <taxon>Pyrocystaceae</taxon>
        <taxon>Alexandrium</taxon>
    </lineage>
</organism>
<reference evidence="2" key="1">
    <citation type="submission" date="2021-01" db="EMBL/GenBank/DDBJ databases">
        <authorList>
            <person name="Corre E."/>
            <person name="Pelletier E."/>
            <person name="Niang G."/>
            <person name="Scheremetjew M."/>
            <person name="Finn R."/>
            <person name="Kale V."/>
            <person name="Holt S."/>
            <person name="Cochrane G."/>
            <person name="Meng A."/>
            <person name="Brown T."/>
            <person name="Cohen L."/>
        </authorList>
    </citation>
    <scope>NUCLEOTIDE SEQUENCE</scope>
    <source>
        <strain evidence="2">CCMP3105</strain>
    </source>
</reference>
<proteinExistence type="predicted"/>
<evidence type="ECO:0000256" key="1">
    <source>
        <dbReference type="SAM" id="MobiDB-lite"/>
    </source>
</evidence>
<dbReference type="AlphaFoldDB" id="A0A7S4T7R2"/>
<feature type="region of interest" description="Disordered" evidence="1">
    <location>
        <begin position="99"/>
        <end position="128"/>
    </location>
</feature>
<sequence length="128" mass="14659">MGSYVSNERLRQPGRFEHETYDILVEAVRGYMHAHEKGLQFEKEVPGILSQACWVPIEWIRKEAQADGKDFDEALSYWEDEKVMDVRGCVAFRALPTDFYEPRHSTGSPPTCLQAGLGHPRKPPPRSE</sequence>
<name>A0A7S4T7R2_9DINO</name>